<keyword evidence="3" id="KW-1185">Reference proteome</keyword>
<dbReference type="AlphaFoldDB" id="A0A4Y7Q6E1"/>
<dbReference type="Proteomes" id="UP000294933">
    <property type="component" value="Unassembled WGS sequence"/>
</dbReference>
<evidence type="ECO:0000256" key="1">
    <source>
        <dbReference type="SAM" id="SignalP"/>
    </source>
</evidence>
<feature type="signal peptide" evidence="1">
    <location>
        <begin position="1"/>
        <end position="22"/>
    </location>
</feature>
<gene>
    <name evidence="2" type="ORF">BD410DRAFT_788723</name>
</gene>
<name>A0A4Y7Q6E1_9AGAM</name>
<evidence type="ECO:0000313" key="3">
    <source>
        <dbReference type="Proteomes" id="UP000294933"/>
    </source>
</evidence>
<dbReference type="EMBL" id="ML170175">
    <property type="protein sequence ID" value="TDL22439.1"/>
    <property type="molecule type" value="Genomic_DNA"/>
</dbReference>
<evidence type="ECO:0008006" key="4">
    <source>
        <dbReference type="Google" id="ProtNLM"/>
    </source>
</evidence>
<keyword evidence="1" id="KW-0732">Signal</keyword>
<accession>A0A4Y7Q6E1</accession>
<protein>
    <recommendedName>
        <fullName evidence="4">Secreted protein</fullName>
    </recommendedName>
</protein>
<sequence>MSSCGRTLLVLWSPVLSNLAPANVPRLLWTSVTHLRFVQPLISQIRNENGFDLQYAATLTSSTNAVAINVQHVLRCWVLTDRVKVFWTTRRTPFLKLFHHSGKTALVIHQIVTLPQVDRLTF</sequence>
<proteinExistence type="predicted"/>
<organism evidence="2 3">
    <name type="scientific">Rickenella mellea</name>
    <dbReference type="NCBI Taxonomy" id="50990"/>
    <lineage>
        <taxon>Eukaryota</taxon>
        <taxon>Fungi</taxon>
        <taxon>Dikarya</taxon>
        <taxon>Basidiomycota</taxon>
        <taxon>Agaricomycotina</taxon>
        <taxon>Agaricomycetes</taxon>
        <taxon>Hymenochaetales</taxon>
        <taxon>Rickenellaceae</taxon>
        <taxon>Rickenella</taxon>
    </lineage>
</organism>
<reference evidence="2 3" key="1">
    <citation type="submission" date="2018-06" db="EMBL/GenBank/DDBJ databases">
        <title>A transcriptomic atlas of mushroom development highlights an independent origin of complex multicellularity.</title>
        <authorList>
            <consortium name="DOE Joint Genome Institute"/>
            <person name="Krizsan K."/>
            <person name="Almasi E."/>
            <person name="Merenyi Z."/>
            <person name="Sahu N."/>
            <person name="Viragh M."/>
            <person name="Koszo T."/>
            <person name="Mondo S."/>
            <person name="Kiss B."/>
            <person name="Balint B."/>
            <person name="Kues U."/>
            <person name="Barry K."/>
            <person name="Hegedus J.C."/>
            <person name="Henrissat B."/>
            <person name="Johnson J."/>
            <person name="Lipzen A."/>
            <person name="Ohm R."/>
            <person name="Nagy I."/>
            <person name="Pangilinan J."/>
            <person name="Yan J."/>
            <person name="Xiong Y."/>
            <person name="Grigoriev I.V."/>
            <person name="Hibbett D.S."/>
            <person name="Nagy L.G."/>
        </authorList>
    </citation>
    <scope>NUCLEOTIDE SEQUENCE [LARGE SCALE GENOMIC DNA]</scope>
    <source>
        <strain evidence="2 3">SZMC22713</strain>
    </source>
</reference>
<dbReference type="VEuPathDB" id="FungiDB:BD410DRAFT_788723"/>
<evidence type="ECO:0000313" key="2">
    <source>
        <dbReference type="EMBL" id="TDL22439.1"/>
    </source>
</evidence>
<feature type="chain" id="PRO_5021419934" description="Secreted protein" evidence="1">
    <location>
        <begin position="23"/>
        <end position="122"/>
    </location>
</feature>